<dbReference type="OrthoDB" id="9812625at2"/>
<dbReference type="EMBL" id="FSRL01000001">
    <property type="protein sequence ID" value="SIN83772.1"/>
    <property type="molecule type" value="Genomic_DNA"/>
</dbReference>
<evidence type="ECO:0000256" key="3">
    <source>
        <dbReference type="RuleBase" id="RU003345"/>
    </source>
</evidence>
<dbReference type="SUPFAM" id="SSF53720">
    <property type="entry name" value="ALDH-like"/>
    <property type="match status" value="1"/>
</dbReference>
<evidence type="ECO:0000313" key="5">
    <source>
        <dbReference type="EMBL" id="SIN83772.1"/>
    </source>
</evidence>
<organism evidence="5 6">
    <name type="scientific">Vannielia litorea</name>
    <dbReference type="NCBI Taxonomy" id="1217970"/>
    <lineage>
        <taxon>Bacteria</taxon>
        <taxon>Pseudomonadati</taxon>
        <taxon>Pseudomonadota</taxon>
        <taxon>Alphaproteobacteria</taxon>
        <taxon>Rhodobacterales</taxon>
        <taxon>Paracoccaceae</taxon>
        <taxon>Vannielia</taxon>
    </lineage>
</organism>
<dbReference type="Proteomes" id="UP000184932">
    <property type="component" value="Unassembled WGS sequence"/>
</dbReference>
<protein>
    <submittedName>
        <fullName evidence="5">Aldehyde dehydrogenase (NAD+)</fullName>
    </submittedName>
</protein>
<dbReference type="GO" id="GO:0016620">
    <property type="term" value="F:oxidoreductase activity, acting on the aldehyde or oxo group of donors, NAD or NADP as acceptor"/>
    <property type="evidence" value="ECO:0007669"/>
    <property type="project" value="InterPro"/>
</dbReference>
<evidence type="ECO:0000256" key="1">
    <source>
        <dbReference type="ARBA" id="ARBA00023002"/>
    </source>
</evidence>
<dbReference type="Gene3D" id="3.40.605.10">
    <property type="entry name" value="Aldehyde Dehydrogenase, Chain A, domain 1"/>
    <property type="match status" value="1"/>
</dbReference>
<keyword evidence="6" id="KW-1185">Reference proteome</keyword>
<dbReference type="InterPro" id="IPR016162">
    <property type="entry name" value="Ald_DH_N"/>
</dbReference>
<accession>A0A1N6EL41</accession>
<dbReference type="AlphaFoldDB" id="A0A1N6EL41"/>
<dbReference type="Gene3D" id="3.40.309.10">
    <property type="entry name" value="Aldehyde Dehydrogenase, Chain A, domain 2"/>
    <property type="match status" value="1"/>
</dbReference>
<dbReference type="PANTHER" id="PTHR11699">
    <property type="entry name" value="ALDEHYDE DEHYDROGENASE-RELATED"/>
    <property type="match status" value="1"/>
</dbReference>
<proteinExistence type="inferred from homology"/>
<sequence length="479" mass="49884">MSTPRVEPPVLPVAADWTGSAGFETRDPALGKIVGRYGAASAAEVAHTLATARRGFGAWSAKTANQRCDLLAAWLGRIESETDALAGDMTDEQGKPLAESKAEIGKALREARQMLGFARAHGGQTLPGRAPGWTNTIQRRPRGVVLAITPWNFPVLTPLRKLVPALASGNAVVLKPSEYTPAAAMRLVRAAHDLLPEGALCLVNGAGDVAARLVASGIDAISFTGSVPTGRKIGAVAGANLVPVSLELGGKNAVIVDKVANLDAALDAITGAAFQCAGQRCTSISRVIVHADHHEAAAEGLTRRLSELKPGPGRNPQTTLGPITTQAQLDKITRLVRAAELDGATVLTGGTRLTLPDAPEGLFFAPTLLATDDAENPASTEEIFGPVLTLTRYHSDDEALRLANATVFGLTSAIFTDRLDFANRATAELQTGMIHVNHGTAPDDNMPFVGIKASGLGTGSVGPSTLDFYTTEHAVYVAG</sequence>
<comment type="similarity">
    <text evidence="3">Belongs to the aldehyde dehydrogenase family.</text>
</comment>
<dbReference type="InterPro" id="IPR015590">
    <property type="entry name" value="Aldehyde_DH_dom"/>
</dbReference>
<evidence type="ECO:0000259" key="4">
    <source>
        <dbReference type="Pfam" id="PF00171"/>
    </source>
</evidence>
<evidence type="ECO:0000313" key="6">
    <source>
        <dbReference type="Proteomes" id="UP000184932"/>
    </source>
</evidence>
<reference evidence="6" key="1">
    <citation type="submission" date="2016-11" db="EMBL/GenBank/DDBJ databases">
        <authorList>
            <person name="Varghese N."/>
            <person name="Submissions S."/>
        </authorList>
    </citation>
    <scope>NUCLEOTIDE SEQUENCE [LARGE SCALE GENOMIC DNA]</scope>
    <source>
        <strain evidence="6">DSM 29440</strain>
    </source>
</reference>
<dbReference type="RefSeq" id="WP_074255028.1">
    <property type="nucleotide sequence ID" value="NZ_FSRL01000001.1"/>
</dbReference>
<name>A0A1N6EL41_9RHOB</name>
<dbReference type="CDD" id="cd07078">
    <property type="entry name" value="ALDH"/>
    <property type="match status" value="1"/>
</dbReference>
<dbReference type="InterPro" id="IPR016163">
    <property type="entry name" value="Ald_DH_C"/>
</dbReference>
<dbReference type="InterPro" id="IPR016161">
    <property type="entry name" value="Ald_DH/histidinol_DH"/>
</dbReference>
<dbReference type="STRING" id="1217970.SAMN05444002_0902"/>
<dbReference type="PROSITE" id="PS00687">
    <property type="entry name" value="ALDEHYDE_DEHYDR_GLU"/>
    <property type="match status" value="1"/>
</dbReference>
<keyword evidence="1 3" id="KW-0560">Oxidoreductase</keyword>
<gene>
    <name evidence="5" type="ORF">SAMN05444002_0902</name>
</gene>
<dbReference type="InterPro" id="IPR029510">
    <property type="entry name" value="Ald_DH_CS_GLU"/>
</dbReference>
<evidence type="ECO:0000256" key="2">
    <source>
        <dbReference type="PROSITE-ProRule" id="PRU10007"/>
    </source>
</evidence>
<feature type="domain" description="Aldehyde dehydrogenase" evidence="4">
    <location>
        <begin position="20"/>
        <end position="472"/>
    </location>
</feature>
<dbReference type="Pfam" id="PF00171">
    <property type="entry name" value="Aldedh"/>
    <property type="match status" value="1"/>
</dbReference>
<feature type="active site" evidence="2">
    <location>
        <position position="247"/>
    </location>
</feature>